<reference evidence="1" key="1">
    <citation type="submission" date="2020-08" db="EMBL/GenBank/DDBJ databases">
        <title>Genome sequencing and assembly of the red palm weevil Rhynchophorus ferrugineus.</title>
        <authorList>
            <person name="Dias G.B."/>
            <person name="Bergman C.M."/>
            <person name="Manee M."/>
        </authorList>
    </citation>
    <scope>NUCLEOTIDE SEQUENCE</scope>
    <source>
        <strain evidence="1">AA-2017</strain>
        <tissue evidence="1">Whole larva</tissue>
    </source>
</reference>
<dbReference type="EMBL" id="JAACXV010012959">
    <property type="protein sequence ID" value="KAF7274282.1"/>
    <property type="molecule type" value="Genomic_DNA"/>
</dbReference>
<sequence length="140" mass="15940">MSYCAKGGPLKQEQIAASRSIHDNIVFSINVHRRTIIFRKMTCAYTSTTDMITKRLMLTSVKIILLLGLLIKSEAKLRMIYNNGHDALFVARCEAKCWHVENKGALHQPSHKHIAVNIVQFTRCVPQYHLPAIVATRNIR</sequence>
<keyword evidence="2" id="KW-1185">Reference proteome</keyword>
<accession>A0A834I7Z2</accession>
<dbReference type="Proteomes" id="UP000625711">
    <property type="component" value="Unassembled WGS sequence"/>
</dbReference>
<evidence type="ECO:0000313" key="2">
    <source>
        <dbReference type="Proteomes" id="UP000625711"/>
    </source>
</evidence>
<dbReference type="AlphaFoldDB" id="A0A834I7Z2"/>
<organism evidence="1 2">
    <name type="scientific">Rhynchophorus ferrugineus</name>
    <name type="common">Red palm weevil</name>
    <name type="synonym">Curculio ferrugineus</name>
    <dbReference type="NCBI Taxonomy" id="354439"/>
    <lineage>
        <taxon>Eukaryota</taxon>
        <taxon>Metazoa</taxon>
        <taxon>Ecdysozoa</taxon>
        <taxon>Arthropoda</taxon>
        <taxon>Hexapoda</taxon>
        <taxon>Insecta</taxon>
        <taxon>Pterygota</taxon>
        <taxon>Neoptera</taxon>
        <taxon>Endopterygota</taxon>
        <taxon>Coleoptera</taxon>
        <taxon>Polyphaga</taxon>
        <taxon>Cucujiformia</taxon>
        <taxon>Curculionidae</taxon>
        <taxon>Dryophthorinae</taxon>
        <taxon>Rhynchophorus</taxon>
    </lineage>
</organism>
<gene>
    <name evidence="1" type="ORF">GWI33_013050</name>
</gene>
<name>A0A834I7Z2_RHYFE</name>
<protein>
    <submittedName>
        <fullName evidence="1">Uncharacterized protein</fullName>
    </submittedName>
</protein>
<proteinExistence type="predicted"/>
<comment type="caution">
    <text evidence="1">The sequence shown here is derived from an EMBL/GenBank/DDBJ whole genome shotgun (WGS) entry which is preliminary data.</text>
</comment>
<evidence type="ECO:0000313" key="1">
    <source>
        <dbReference type="EMBL" id="KAF7274282.1"/>
    </source>
</evidence>